<dbReference type="PANTHER" id="PTHR42849">
    <property type="entry name" value="N-ACETYLNEURAMINATE LYASE"/>
    <property type="match status" value="1"/>
</dbReference>
<keyword evidence="2" id="KW-0704">Schiff base</keyword>
<dbReference type="SUPFAM" id="SSF51569">
    <property type="entry name" value="Aldolase"/>
    <property type="match status" value="1"/>
</dbReference>
<evidence type="ECO:0000256" key="4">
    <source>
        <dbReference type="PIRSR" id="PIRSR001365-1"/>
    </source>
</evidence>
<dbReference type="Gene3D" id="3.20.20.70">
    <property type="entry name" value="Aldolase class I"/>
    <property type="match status" value="1"/>
</dbReference>
<dbReference type="PANTHER" id="PTHR42849:SF1">
    <property type="entry name" value="N-ACETYLNEURAMINATE LYASE"/>
    <property type="match status" value="1"/>
</dbReference>
<reference evidence="7" key="1">
    <citation type="submission" date="2016-06" db="EMBL/GenBank/DDBJ databases">
        <authorList>
            <person name="Varghese N."/>
            <person name="Submissions Spin"/>
        </authorList>
    </citation>
    <scope>NUCLEOTIDE SEQUENCE [LARGE SCALE GENOMIC DNA]</scope>
    <source>
        <strain evidence="7">DSM 44814</strain>
    </source>
</reference>
<evidence type="ECO:0000313" key="7">
    <source>
        <dbReference type="Proteomes" id="UP000199696"/>
    </source>
</evidence>
<dbReference type="InterPro" id="IPR020625">
    <property type="entry name" value="Schiff_base-form_aldolases_AS"/>
</dbReference>
<dbReference type="PROSITE" id="PS00666">
    <property type="entry name" value="DHDPS_2"/>
    <property type="match status" value="1"/>
</dbReference>
<dbReference type="Pfam" id="PF00701">
    <property type="entry name" value="DHDPS"/>
    <property type="match status" value="1"/>
</dbReference>
<accession>A0A1C6U9Y3</accession>
<dbReference type="InterPro" id="IPR013785">
    <property type="entry name" value="Aldolase_TIM"/>
</dbReference>
<protein>
    <submittedName>
        <fullName evidence="6">N-acetylneuraminate lyase</fullName>
    </submittedName>
</protein>
<comment type="similarity">
    <text evidence="3">Belongs to the DapA family.</text>
</comment>
<sequence length="309" mass="33306">MDRVVTGILGDRLVVAAPTPIRADESLDLDAFALMVDRDIARGVEGVYVAGSSGEGLLLSTDERIALTRSAVEAAGERVPVYAHVGALSTREAISLAEAAREAGAAAISMIPPLYYKYSAAEVVAHFRAVIDAVDIPFILYNIPQFTGRDISDGGFEGLLELSQVVGIKHTSQNLYGAERLIQRYPHLTLINGFDELYLPALSIGARGAIGTTIGLQIELFRSLRARHARGDVDGARTVQTRINDTVQALVQEGVFAAAKYLAGKQSTPLGTCRRPLPGLDDDARRRLDVVWDRLRENVCSTSTEDASM</sequence>
<dbReference type="EMBL" id="FMHY01000002">
    <property type="protein sequence ID" value="SCL50905.1"/>
    <property type="molecule type" value="Genomic_DNA"/>
</dbReference>
<dbReference type="STRING" id="227316.GA0070604_2240"/>
<evidence type="ECO:0000256" key="5">
    <source>
        <dbReference type="PIRSR" id="PIRSR001365-2"/>
    </source>
</evidence>
<keyword evidence="7" id="KW-1185">Reference proteome</keyword>
<evidence type="ECO:0000256" key="2">
    <source>
        <dbReference type="ARBA" id="ARBA00023270"/>
    </source>
</evidence>
<organism evidence="6 7">
    <name type="scientific">Micromonospora eburnea</name>
    <dbReference type="NCBI Taxonomy" id="227316"/>
    <lineage>
        <taxon>Bacteria</taxon>
        <taxon>Bacillati</taxon>
        <taxon>Actinomycetota</taxon>
        <taxon>Actinomycetes</taxon>
        <taxon>Micromonosporales</taxon>
        <taxon>Micromonosporaceae</taxon>
        <taxon>Micromonospora</taxon>
    </lineage>
</organism>
<dbReference type="GO" id="GO:0008747">
    <property type="term" value="F:N-acetylneuraminate lyase activity"/>
    <property type="evidence" value="ECO:0007669"/>
    <property type="project" value="TreeGrafter"/>
</dbReference>
<dbReference type="SMART" id="SM01130">
    <property type="entry name" value="DHDPS"/>
    <property type="match status" value="1"/>
</dbReference>
<evidence type="ECO:0000256" key="3">
    <source>
        <dbReference type="PIRNR" id="PIRNR001365"/>
    </source>
</evidence>
<dbReference type="InterPro" id="IPR002220">
    <property type="entry name" value="DapA-like"/>
</dbReference>
<dbReference type="PRINTS" id="PR00146">
    <property type="entry name" value="DHPICSNTHASE"/>
</dbReference>
<dbReference type="PIRSF" id="PIRSF001365">
    <property type="entry name" value="DHDPS"/>
    <property type="match status" value="1"/>
</dbReference>
<dbReference type="GO" id="GO:0005829">
    <property type="term" value="C:cytosol"/>
    <property type="evidence" value="ECO:0007669"/>
    <property type="project" value="TreeGrafter"/>
</dbReference>
<dbReference type="GO" id="GO:0019262">
    <property type="term" value="P:N-acetylneuraminate catabolic process"/>
    <property type="evidence" value="ECO:0007669"/>
    <property type="project" value="TreeGrafter"/>
</dbReference>
<gene>
    <name evidence="6" type="ORF">GA0070604_2240</name>
</gene>
<evidence type="ECO:0000313" key="6">
    <source>
        <dbReference type="EMBL" id="SCL50905.1"/>
    </source>
</evidence>
<evidence type="ECO:0000256" key="1">
    <source>
        <dbReference type="ARBA" id="ARBA00023239"/>
    </source>
</evidence>
<keyword evidence="1 3" id="KW-0456">Lyase</keyword>
<dbReference type="AlphaFoldDB" id="A0A1C6U9Y3"/>
<feature type="active site" description="Schiff-base intermediate with substrate" evidence="4">
    <location>
        <position position="169"/>
    </location>
</feature>
<dbReference type="RefSeq" id="WP_167363432.1">
    <property type="nucleotide sequence ID" value="NZ_FMHY01000002.1"/>
</dbReference>
<dbReference type="CDD" id="cd00408">
    <property type="entry name" value="DHDPS-like"/>
    <property type="match status" value="1"/>
</dbReference>
<name>A0A1C6U9Y3_9ACTN</name>
<feature type="active site" description="Proton donor/acceptor" evidence="4">
    <location>
        <position position="141"/>
    </location>
</feature>
<dbReference type="Proteomes" id="UP000199696">
    <property type="component" value="Unassembled WGS sequence"/>
</dbReference>
<proteinExistence type="inferred from homology"/>
<feature type="binding site" evidence="5">
    <location>
        <position position="210"/>
    </location>
    <ligand>
        <name>pyruvate</name>
        <dbReference type="ChEBI" id="CHEBI:15361"/>
    </ligand>
</feature>